<sequence length="547" mass="61701">MLNQRLVNRRSAWRALRTHYRKIERSTISQLFSDDPQRAEHMSLTQGDLYLDYSKNRLTMETIDLLVELAKECGLPEKIRAMFEGKKINHSEHRAALHTALRLPIGESVYLDQKNLMPEIQQGLMQMRLLSDQIRGGRMAGYTGRKIKNIINIGIGGSDLGPVMAFEALRFYSDRALCFRFISNVDSSDFIEATRDLNPEESLFIVCSKSFTTTETLSNALLAKSWLLEKLTHPEAVGQHFIAVSGNEHGVAEFGIDISKMLIVWDWVGGRYSIDSAVGLSTMIAIGAERFYELLYGMHEMDDHFLHVALKQNMPVLLGLIAIWNNNFLKINSVAVIPYSHYLRRFPAYLQQLTMESNGKHVDVNGKALTFNTCPVYWGEPGTNGQHSFYQFLHQGTALVASDFIGFCKPLHEQITQHNILMANCFAQAEALAYGQSAEQLRHAQVPADLVLHQVCSGNRPSNTILAKTLTPGSLGQLIALYEHSVFTQGAIWNINSFDQWGVELGKQMAKEMTQELQESLNQAIPDSLHNGSTRKLMQYYCAHRDS</sequence>
<dbReference type="PRINTS" id="PR00662">
    <property type="entry name" value="G6PISOMERASE"/>
</dbReference>
<dbReference type="PROSITE" id="PS00765">
    <property type="entry name" value="P_GLUCOSE_ISOMERASE_1"/>
    <property type="match status" value="1"/>
</dbReference>
<dbReference type="InterPro" id="IPR001672">
    <property type="entry name" value="G6P_Isomerase"/>
</dbReference>
<dbReference type="Gene3D" id="1.10.1390.10">
    <property type="match status" value="1"/>
</dbReference>
<comment type="function">
    <text evidence="7">Catalyzes the reversible isomerization of glucose-6-phosphate to fructose-6-phosphate.</text>
</comment>
<evidence type="ECO:0000256" key="8">
    <source>
        <dbReference type="RuleBase" id="RU000612"/>
    </source>
</evidence>
<dbReference type="Proteomes" id="UP000634011">
    <property type="component" value="Unassembled WGS sequence"/>
</dbReference>
<dbReference type="EC" id="5.3.1.9" evidence="7"/>
<feature type="active site" evidence="7">
    <location>
        <position position="507"/>
    </location>
</feature>
<dbReference type="NCBIfam" id="NF001211">
    <property type="entry name" value="PRK00179.1"/>
    <property type="match status" value="1"/>
</dbReference>
<dbReference type="PANTHER" id="PTHR11469">
    <property type="entry name" value="GLUCOSE-6-PHOSPHATE ISOMERASE"/>
    <property type="match status" value="1"/>
</dbReference>
<comment type="similarity">
    <text evidence="2 7 8">Belongs to the GPI family.</text>
</comment>
<dbReference type="InterPro" id="IPR035482">
    <property type="entry name" value="SIS_PGI_2"/>
</dbReference>
<comment type="pathway">
    <text evidence="1 7 8">Carbohydrate degradation; glycolysis; D-glyceraldehyde 3-phosphate and glycerone phosphate from D-glucose: step 2/4.</text>
</comment>
<dbReference type="GO" id="GO:0048029">
    <property type="term" value="F:monosaccharide binding"/>
    <property type="evidence" value="ECO:0007669"/>
    <property type="project" value="TreeGrafter"/>
</dbReference>
<evidence type="ECO:0000256" key="5">
    <source>
        <dbReference type="ARBA" id="ARBA00023235"/>
    </source>
</evidence>
<evidence type="ECO:0000256" key="3">
    <source>
        <dbReference type="ARBA" id="ARBA00022432"/>
    </source>
</evidence>
<dbReference type="SUPFAM" id="SSF53697">
    <property type="entry name" value="SIS domain"/>
    <property type="match status" value="1"/>
</dbReference>
<evidence type="ECO:0000313" key="9">
    <source>
        <dbReference type="EMBL" id="MBC3863387.1"/>
    </source>
</evidence>
<dbReference type="PANTHER" id="PTHR11469:SF1">
    <property type="entry name" value="GLUCOSE-6-PHOSPHATE ISOMERASE"/>
    <property type="match status" value="1"/>
</dbReference>
<evidence type="ECO:0000256" key="4">
    <source>
        <dbReference type="ARBA" id="ARBA00023152"/>
    </source>
</evidence>
<evidence type="ECO:0000256" key="2">
    <source>
        <dbReference type="ARBA" id="ARBA00006604"/>
    </source>
</evidence>
<dbReference type="GO" id="GO:0004347">
    <property type="term" value="F:glucose-6-phosphate isomerase activity"/>
    <property type="evidence" value="ECO:0007669"/>
    <property type="project" value="UniProtKB-UniRule"/>
</dbReference>
<keyword evidence="5 7" id="KW-0413">Isomerase</keyword>
<dbReference type="CDD" id="cd05015">
    <property type="entry name" value="SIS_PGI_1"/>
    <property type="match status" value="1"/>
</dbReference>
<dbReference type="EMBL" id="JACOFV010000014">
    <property type="protein sequence ID" value="MBC3863387.1"/>
    <property type="molecule type" value="Genomic_DNA"/>
</dbReference>
<dbReference type="GO" id="GO:0097367">
    <property type="term" value="F:carbohydrate derivative binding"/>
    <property type="evidence" value="ECO:0007669"/>
    <property type="project" value="InterPro"/>
</dbReference>
<evidence type="ECO:0000256" key="1">
    <source>
        <dbReference type="ARBA" id="ARBA00004926"/>
    </source>
</evidence>
<comment type="caution">
    <text evidence="9">The sequence shown here is derived from an EMBL/GenBank/DDBJ whole genome shotgun (WGS) entry which is preliminary data.</text>
</comment>
<dbReference type="InterPro" id="IPR035476">
    <property type="entry name" value="SIS_PGI_1"/>
</dbReference>
<dbReference type="PROSITE" id="PS51463">
    <property type="entry name" value="P_GLUCOSE_ISOMERASE_3"/>
    <property type="match status" value="1"/>
</dbReference>
<dbReference type="CDD" id="cd05016">
    <property type="entry name" value="SIS_PGI_2"/>
    <property type="match status" value="1"/>
</dbReference>
<dbReference type="InterPro" id="IPR046348">
    <property type="entry name" value="SIS_dom_sf"/>
</dbReference>
<dbReference type="AlphaFoldDB" id="A0A923HKG5"/>
<keyword evidence="4 7" id="KW-0324">Glycolysis</keyword>
<dbReference type="PROSITE" id="PS00174">
    <property type="entry name" value="P_GLUCOSE_ISOMERASE_2"/>
    <property type="match status" value="1"/>
</dbReference>
<gene>
    <name evidence="7 9" type="primary">pgi</name>
    <name evidence="9" type="ORF">H8K32_14880</name>
</gene>
<dbReference type="InterPro" id="IPR018189">
    <property type="entry name" value="Phosphoglucose_isomerase_CS"/>
</dbReference>
<dbReference type="GO" id="GO:0006094">
    <property type="term" value="P:gluconeogenesis"/>
    <property type="evidence" value="ECO:0007669"/>
    <property type="project" value="UniProtKB-UniRule"/>
</dbReference>
<evidence type="ECO:0000313" key="10">
    <source>
        <dbReference type="Proteomes" id="UP000634011"/>
    </source>
</evidence>
<protein>
    <recommendedName>
        <fullName evidence="7">Glucose-6-phosphate isomerase</fullName>
        <shortName evidence="7">GPI</shortName>
        <ecNumber evidence="7">5.3.1.9</ecNumber>
    </recommendedName>
    <alternativeName>
        <fullName evidence="7">Phosphoglucose isomerase</fullName>
        <shortName evidence="7">PGI</shortName>
    </alternativeName>
    <alternativeName>
        <fullName evidence="7">Phosphohexose isomerase</fullName>
        <shortName evidence="7">PHI</shortName>
    </alternativeName>
</protein>
<dbReference type="HAMAP" id="MF_00473">
    <property type="entry name" value="G6P_isomerase"/>
    <property type="match status" value="1"/>
</dbReference>
<reference evidence="9" key="1">
    <citation type="submission" date="2020-08" db="EMBL/GenBank/DDBJ databases">
        <title>Novel species isolated from subtropical streams in China.</title>
        <authorList>
            <person name="Lu H."/>
        </authorList>
    </citation>
    <scope>NUCLEOTIDE SEQUENCE</scope>
    <source>
        <strain evidence="9">KACC 12607</strain>
    </source>
</reference>
<evidence type="ECO:0000256" key="6">
    <source>
        <dbReference type="ARBA" id="ARBA00029321"/>
    </source>
</evidence>
<dbReference type="Pfam" id="PF00342">
    <property type="entry name" value="PGI"/>
    <property type="match status" value="1"/>
</dbReference>
<feature type="active site" description="Proton donor" evidence="7">
    <location>
        <position position="356"/>
    </location>
</feature>
<dbReference type="RefSeq" id="WP_186913330.1">
    <property type="nucleotide sequence ID" value="NZ_JACOFV010000014.1"/>
</dbReference>
<proteinExistence type="inferred from homology"/>
<dbReference type="Gene3D" id="3.40.50.10490">
    <property type="entry name" value="Glucose-6-phosphate isomerase like protein, domain 1"/>
    <property type="match status" value="2"/>
</dbReference>
<dbReference type="GO" id="GO:0006096">
    <property type="term" value="P:glycolytic process"/>
    <property type="evidence" value="ECO:0007669"/>
    <property type="project" value="UniProtKB-UniRule"/>
</dbReference>
<dbReference type="GO" id="GO:0051156">
    <property type="term" value="P:glucose 6-phosphate metabolic process"/>
    <property type="evidence" value="ECO:0007669"/>
    <property type="project" value="TreeGrafter"/>
</dbReference>
<name>A0A923HKG5_9BURK</name>
<dbReference type="InterPro" id="IPR023096">
    <property type="entry name" value="G6P_Isomerase_C"/>
</dbReference>
<accession>A0A923HKG5</accession>
<comment type="pathway">
    <text evidence="7">Carbohydrate biosynthesis; gluconeogenesis.</text>
</comment>
<comment type="catalytic activity">
    <reaction evidence="6 7 8">
        <text>alpha-D-glucose 6-phosphate = beta-D-fructose 6-phosphate</text>
        <dbReference type="Rhea" id="RHEA:11816"/>
        <dbReference type="ChEBI" id="CHEBI:57634"/>
        <dbReference type="ChEBI" id="CHEBI:58225"/>
        <dbReference type="EC" id="5.3.1.9"/>
    </reaction>
</comment>
<dbReference type="GO" id="GO:0005829">
    <property type="term" value="C:cytosol"/>
    <property type="evidence" value="ECO:0007669"/>
    <property type="project" value="TreeGrafter"/>
</dbReference>
<evidence type="ECO:0000256" key="7">
    <source>
        <dbReference type="HAMAP-Rule" id="MF_00473"/>
    </source>
</evidence>
<feature type="active site" evidence="7">
    <location>
        <position position="387"/>
    </location>
</feature>
<comment type="subcellular location">
    <subcellularLocation>
        <location evidence="7">Cytoplasm</location>
    </subcellularLocation>
</comment>
<keyword evidence="10" id="KW-1185">Reference proteome</keyword>
<organism evidence="9 10">
    <name type="scientific">Undibacterium jejuense</name>
    <dbReference type="NCBI Taxonomy" id="1344949"/>
    <lineage>
        <taxon>Bacteria</taxon>
        <taxon>Pseudomonadati</taxon>
        <taxon>Pseudomonadota</taxon>
        <taxon>Betaproteobacteria</taxon>
        <taxon>Burkholderiales</taxon>
        <taxon>Oxalobacteraceae</taxon>
        <taxon>Undibacterium</taxon>
    </lineage>
</organism>
<keyword evidence="7" id="KW-0963">Cytoplasm</keyword>
<keyword evidence="3 7" id="KW-0312">Gluconeogenesis</keyword>